<protein>
    <submittedName>
        <fullName evidence="2">TonB-dependent receptor</fullName>
    </submittedName>
</protein>
<dbReference type="InterPro" id="IPR000531">
    <property type="entry name" value="Beta-barrel_TonB"/>
</dbReference>
<gene>
    <name evidence="2" type="ORF">HT657_09595</name>
</gene>
<dbReference type="EMBL" id="JABULY010000044">
    <property type="protein sequence ID" value="MBV6532356.1"/>
    <property type="molecule type" value="Genomic_DNA"/>
</dbReference>
<reference evidence="2 3" key="1">
    <citation type="journal article" date="2021" name="Mol. Ecol.">
        <title>Polar bear-adapted Ursidibacter maritimus are remarkably conserved after generations in captivity.</title>
        <authorList>
            <person name="Espinosa-Gongora C."/>
            <person name="Hansen M.J."/>
            <person name="Bertelsen M.F."/>
            <person name="Bojesen A.M."/>
        </authorList>
    </citation>
    <scope>NUCLEOTIDE SEQUENCE [LARGE SCALE GENOMIC DNA]</scope>
    <source>
        <strain evidence="2 3">Pb43106</strain>
    </source>
</reference>
<dbReference type="Proteomes" id="UP001196379">
    <property type="component" value="Unassembled WGS sequence"/>
</dbReference>
<keyword evidence="3" id="KW-1185">Reference proteome</keyword>
<proteinExistence type="predicted"/>
<feature type="non-terminal residue" evidence="2">
    <location>
        <position position="1"/>
    </location>
</feature>
<evidence type="ECO:0000313" key="2">
    <source>
        <dbReference type="EMBL" id="MBV6532356.1"/>
    </source>
</evidence>
<organism evidence="2 3">
    <name type="scientific">Ursidibacter maritimus</name>
    <dbReference type="NCBI Taxonomy" id="1331689"/>
    <lineage>
        <taxon>Bacteria</taxon>
        <taxon>Pseudomonadati</taxon>
        <taxon>Pseudomonadota</taxon>
        <taxon>Gammaproteobacteria</taxon>
        <taxon>Pasteurellales</taxon>
        <taxon>Pasteurellaceae</taxon>
        <taxon>Ursidibacter</taxon>
    </lineage>
</organism>
<dbReference type="Pfam" id="PF00593">
    <property type="entry name" value="TonB_dep_Rec_b-barrel"/>
    <property type="match status" value="1"/>
</dbReference>
<evidence type="ECO:0000259" key="1">
    <source>
        <dbReference type="Pfam" id="PF00593"/>
    </source>
</evidence>
<accession>A0ABS6SB93</accession>
<sequence>VVAGVDLARTTLDIRRHQGANSTVDLYNPVYGSASVADMPLAANNAHQYARLKTVGVYVQDSAYLTDKLIVSGGVRYEYYDQEAGRGGTSAPE</sequence>
<name>A0ABS6SB93_9PAST</name>
<comment type="caution">
    <text evidence="2">The sequence shown here is derived from an EMBL/GenBank/DDBJ whole genome shotgun (WGS) entry which is preliminary data.</text>
</comment>
<feature type="domain" description="TonB-dependent receptor-like beta-barrel" evidence="1">
    <location>
        <begin position="20"/>
        <end position="89"/>
    </location>
</feature>
<feature type="non-terminal residue" evidence="2">
    <location>
        <position position="93"/>
    </location>
</feature>
<evidence type="ECO:0000313" key="3">
    <source>
        <dbReference type="Proteomes" id="UP001196379"/>
    </source>
</evidence>
<keyword evidence="2" id="KW-0675">Receptor</keyword>
<dbReference type="RefSeq" id="WP_218208514.1">
    <property type="nucleotide sequence ID" value="NZ_JABULY010000044.1"/>
</dbReference>